<evidence type="ECO:0000256" key="2">
    <source>
        <dbReference type="ARBA" id="ARBA00022840"/>
    </source>
</evidence>
<dbReference type="GO" id="GO:0005737">
    <property type="term" value="C:cytoplasm"/>
    <property type="evidence" value="ECO:0007669"/>
    <property type="project" value="TreeGrafter"/>
</dbReference>
<dbReference type="Gene3D" id="3.40.50.300">
    <property type="entry name" value="P-loop containing nucleotide triphosphate hydrolases"/>
    <property type="match status" value="2"/>
</dbReference>
<organism evidence="4 5">
    <name type="scientific">Kouleothrix aurantiaca</name>
    <dbReference type="NCBI Taxonomy" id="186479"/>
    <lineage>
        <taxon>Bacteria</taxon>
        <taxon>Bacillati</taxon>
        <taxon>Chloroflexota</taxon>
        <taxon>Chloroflexia</taxon>
        <taxon>Chloroflexales</taxon>
        <taxon>Roseiflexineae</taxon>
        <taxon>Roseiflexaceae</taxon>
        <taxon>Kouleothrix</taxon>
    </lineage>
</organism>
<dbReference type="PANTHER" id="PTHR11638">
    <property type="entry name" value="ATP-DEPENDENT CLP PROTEASE"/>
    <property type="match status" value="1"/>
</dbReference>
<dbReference type="GO" id="GO:0034605">
    <property type="term" value="P:cellular response to heat"/>
    <property type="evidence" value="ECO:0007669"/>
    <property type="project" value="TreeGrafter"/>
</dbReference>
<evidence type="ECO:0000256" key="1">
    <source>
        <dbReference type="ARBA" id="ARBA00022741"/>
    </source>
</evidence>
<evidence type="ECO:0000313" key="5">
    <source>
        <dbReference type="Proteomes" id="UP000050509"/>
    </source>
</evidence>
<protein>
    <recommendedName>
        <fullName evidence="3">ClpA/ClpB AAA lid domain-containing protein</fullName>
    </recommendedName>
</protein>
<name>A0A0P9CSY0_9CHLR</name>
<dbReference type="InterPro" id="IPR027417">
    <property type="entry name" value="P-loop_NTPase"/>
</dbReference>
<dbReference type="PANTHER" id="PTHR11638:SF18">
    <property type="entry name" value="HEAT SHOCK PROTEIN 104"/>
    <property type="match status" value="1"/>
</dbReference>
<evidence type="ECO:0000313" key="4">
    <source>
        <dbReference type="EMBL" id="KPV49135.1"/>
    </source>
</evidence>
<evidence type="ECO:0000259" key="3">
    <source>
        <dbReference type="Pfam" id="PF17871"/>
    </source>
</evidence>
<dbReference type="Pfam" id="PF17871">
    <property type="entry name" value="AAA_lid_9"/>
    <property type="match status" value="1"/>
</dbReference>
<sequence length="399" mass="43710">AALLHHMRKWKSPAIVEADLDGSETLEVLTIPAPTLAEPEPVELSNTHNQENVLALCGMNLSEQAARGKLGRADRRDALVEQVLAALAGDKLSSIMLVGRADVGKTALLHEIVERIRQGNVPAARRDREVWAVTANNLIAGMKYTGEWQGRTQRLIQQVRRGRQILYMADPNEILDAGRWSGSDNNMGRFLRPYLESGELTIICECAPEGFDAGMRVEPSFMNAFRRIDVSETNEADTQAIAHATARRLEATRNLSIDPAAVAAALNLTRRFIPYRAFPGKAVRFLEDLARDTTGAAGIERAQPLRALGRADAIRAFTRATGLPEFILSDEQAMRVPDVRAYFEERLLGQPDAVGAMVDLVTVIKAGLNDPHKPLGSFFFVGPTGVGKTELAKVLAEFL</sequence>
<dbReference type="Gene3D" id="1.10.8.60">
    <property type="match status" value="1"/>
</dbReference>
<dbReference type="SUPFAM" id="SSF52540">
    <property type="entry name" value="P-loop containing nucleoside triphosphate hydrolases"/>
    <property type="match status" value="2"/>
</dbReference>
<feature type="non-terminal residue" evidence="4">
    <location>
        <position position="1"/>
    </location>
</feature>
<feature type="domain" description="ClpA/ClpB AAA lid" evidence="3">
    <location>
        <begin position="235"/>
        <end position="287"/>
    </location>
</feature>
<reference evidence="4 5" key="1">
    <citation type="submission" date="2015-09" db="EMBL/GenBank/DDBJ databases">
        <title>Draft genome sequence of Kouleothrix aurantiaca JCM 19913.</title>
        <authorList>
            <person name="Hemp J."/>
        </authorList>
    </citation>
    <scope>NUCLEOTIDE SEQUENCE [LARGE SCALE GENOMIC DNA]</scope>
    <source>
        <strain evidence="4 5">COM-B</strain>
    </source>
</reference>
<keyword evidence="5" id="KW-1185">Reference proteome</keyword>
<dbReference type="AlphaFoldDB" id="A0A0P9CSY0"/>
<dbReference type="Proteomes" id="UP000050509">
    <property type="component" value="Unassembled WGS sequence"/>
</dbReference>
<dbReference type="GO" id="GO:0005524">
    <property type="term" value="F:ATP binding"/>
    <property type="evidence" value="ECO:0007669"/>
    <property type="project" value="UniProtKB-KW"/>
</dbReference>
<feature type="non-terminal residue" evidence="4">
    <location>
        <position position="399"/>
    </location>
</feature>
<dbReference type="EMBL" id="LJCR01002174">
    <property type="protein sequence ID" value="KPV49135.1"/>
    <property type="molecule type" value="Genomic_DNA"/>
</dbReference>
<dbReference type="InterPro" id="IPR041546">
    <property type="entry name" value="ClpA/ClpB_AAA_lid"/>
</dbReference>
<dbReference type="InterPro" id="IPR050130">
    <property type="entry name" value="ClpA_ClpB"/>
</dbReference>
<accession>A0A0P9CSY0</accession>
<keyword evidence="2" id="KW-0067">ATP-binding</keyword>
<dbReference type="GO" id="GO:0016887">
    <property type="term" value="F:ATP hydrolysis activity"/>
    <property type="evidence" value="ECO:0007669"/>
    <property type="project" value="TreeGrafter"/>
</dbReference>
<gene>
    <name evidence="4" type="ORF">SE17_34325</name>
</gene>
<proteinExistence type="predicted"/>
<comment type="caution">
    <text evidence="4">The sequence shown here is derived from an EMBL/GenBank/DDBJ whole genome shotgun (WGS) entry which is preliminary data.</text>
</comment>
<keyword evidence="1" id="KW-0547">Nucleotide-binding</keyword>